<comment type="caution">
    <text evidence="1">The sequence shown here is derived from an EMBL/GenBank/DDBJ whole genome shotgun (WGS) entry which is preliminary data.</text>
</comment>
<organism evidence="1 2">
    <name type="scientific">Luteolibacter flavescens</name>
    <dbReference type="NCBI Taxonomy" id="1859460"/>
    <lineage>
        <taxon>Bacteria</taxon>
        <taxon>Pseudomonadati</taxon>
        <taxon>Verrucomicrobiota</taxon>
        <taxon>Verrucomicrobiia</taxon>
        <taxon>Verrucomicrobiales</taxon>
        <taxon>Verrucomicrobiaceae</taxon>
        <taxon>Luteolibacter</taxon>
    </lineage>
</organism>
<keyword evidence="2" id="KW-1185">Reference proteome</keyword>
<evidence type="ECO:0000313" key="2">
    <source>
        <dbReference type="Proteomes" id="UP001207930"/>
    </source>
</evidence>
<evidence type="ECO:0000313" key="1">
    <source>
        <dbReference type="EMBL" id="MCW1883536.1"/>
    </source>
</evidence>
<dbReference type="EMBL" id="JAPDDS010000001">
    <property type="protein sequence ID" value="MCW1883536.1"/>
    <property type="molecule type" value="Genomic_DNA"/>
</dbReference>
<accession>A0ABT3FJR3</accession>
<proteinExistence type="predicted"/>
<reference evidence="1 2" key="1">
    <citation type="submission" date="2022-10" db="EMBL/GenBank/DDBJ databases">
        <title>Luteolibacter flavescens strain MCCC 1K03193, whole genome shotgun sequencing project.</title>
        <authorList>
            <person name="Zhao G."/>
            <person name="Shen L."/>
        </authorList>
    </citation>
    <scope>NUCLEOTIDE SEQUENCE [LARGE SCALE GENOMIC DNA]</scope>
    <source>
        <strain evidence="1 2">MCCC 1K03193</strain>
    </source>
</reference>
<protein>
    <submittedName>
        <fullName evidence="1">Uncharacterized protein</fullName>
    </submittedName>
</protein>
<gene>
    <name evidence="1" type="ORF">OKA04_02280</name>
</gene>
<sequence>MIGPDRISLEIAFIGNYNARRYPNVVTVRFTDLSPPYLAGVEASDRVEVLNRSVLGVDASLQVSSRDFDGALVGKLTLEGVRFRGKRRKP</sequence>
<dbReference type="RefSeq" id="WP_264499495.1">
    <property type="nucleotide sequence ID" value="NZ_JAPDDS010000001.1"/>
</dbReference>
<name>A0ABT3FJR3_9BACT</name>
<dbReference type="Proteomes" id="UP001207930">
    <property type="component" value="Unassembled WGS sequence"/>
</dbReference>